<evidence type="ECO:0000256" key="8">
    <source>
        <dbReference type="ARBA" id="ARBA00022840"/>
    </source>
</evidence>
<dbReference type="InterPro" id="IPR035907">
    <property type="entry name" value="Hppk_sf"/>
</dbReference>
<keyword evidence="5 14" id="KW-0808">Transferase</keyword>
<dbReference type="Proteomes" id="UP000236724">
    <property type="component" value="Unassembled WGS sequence"/>
</dbReference>
<feature type="domain" description="7,8-dihydro-6-hydroxymethylpterin-pyrophosphokinase" evidence="13">
    <location>
        <begin position="5"/>
        <end position="138"/>
    </location>
</feature>
<evidence type="ECO:0000313" key="15">
    <source>
        <dbReference type="Proteomes" id="UP000236724"/>
    </source>
</evidence>
<evidence type="ECO:0000256" key="7">
    <source>
        <dbReference type="ARBA" id="ARBA00022777"/>
    </source>
</evidence>
<dbReference type="PANTHER" id="PTHR43071">
    <property type="entry name" value="2-AMINO-4-HYDROXY-6-HYDROXYMETHYLDIHYDROPTERIDINE PYROPHOSPHOKINASE"/>
    <property type="match status" value="1"/>
</dbReference>
<evidence type="ECO:0000256" key="5">
    <source>
        <dbReference type="ARBA" id="ARBA00022679"/>
    </source>
</evidence>
<protein>
    <recommendedName>
        <fullName evidence="4">2-amino-4-hydroxy-6-hydroxymethyldihydropteridine pyrophosphokinase</fullName>
        <ecNumber evidence="3">2.7.6.3</ecNumber>
    </recommendedName>
    <alternativeName>
        <fullName evidence="11">6-hydroxymethyl-7,8-dihydropterin pyrophosphokinase</fullName>
    </alternativeName>
    <alternativeName>
        <fullName evidence="12">7,8-dihydro-6-hydroxymethylpterin-pyrophosphokinase</fullName>
    </alternativeName>
</protein>
<evidence type="ECO:0000256" key="1">
    <source>
        <dbReference type="ARBA" id="ARBA00005051"/>
    </source>
</evidence>
<dbReference type="GO" id="GO:0046654">
    <property type="term" value="P:tetrahydrofolate biosynthetic process"/>
    <property type="evidence" value="ECO:0007669"/>
    <property type="project" value="UniProtKB-UniPathway"/>
</dbReference>
<dbReference type="Gene3D" id="3.30.70.560">
    <property type="entry name" value="7,8-Dihydro-6-hydroxymethylpterin-pyrophosphokinase HPPK"/>
    <property type="match status" value="1"/>
</dbReference>
<dbReference type="InterPro" id="IPR000550">
    <property type="entry name" value="Hppk"/>
</dbReference>
<keyword evidence="8" id="KW-0067">ATP-binding</keyword>
<evidence type="ECO:0000256" key="6">
    <source>
        <dbReference type="ARBA" id="ARBA00022741"/>
    </source>
</evidence>
<evidence type="ECO:0000256" key="11">
    <source>
        <dbReference type="ARBA" id="ARBA00029766"/>
    </source>
</evidence>
<keyword evidence="9" id="KW-0289">Folate biosynthesis</keyword>
<evidence type="ECO:0000313" key="14">
    <source>
        <dbReference type="EMBL" id="SEH06921.1"/>
    </source>
</evidence>
<dbReference type="EC" id="2.7.6.3" evidence="3"/>
<accession>A0A1H6FC01</accession>
<dbReference type="OrthoDB" id="9808041at2"/>
<comment type="function">
    <text evidence="10">Catalyzes the transfer of pyrophosphate from adenosine triphosphate (ATP) to 6-hydroxymethyl-7,8-dihydropterin, an enzymatic step in folate biosynthesis pathway.</text>
</comment>
<dbReference type="GO" id="GO:0003848">
    <property type="term" value="F:2-amino-4-hydroxy-6-hydroxymethyldihydropteridine diphosphokinase activity"/>
    <property type="evidence" value="ECO:0007669"/>
    <property type="project" value="UniProtKB-EC"/>
</dbReference>
<dbReference type="CDD" id="cd00483">
    <property type="entry name" value="HPPK"/>
    <property type="match status" value="1"/>
</dbReference>
<name>A0A1H6FC01_9GAMM</name>
<organism evidence="14 15">
    <name type="scientific">Candidatus Venteria ishoeyi</name>
    <dbReference type="NCBI Taxonomy" id="1899563"/>
    <lineage>
        <taxon>Bacteria</taxon>
        <taxon>Pseudomonadati</taxon>
        <taxon>Pseudomonadota</taxon>
        <taxon>Gammaproteobacteria</taxon>
        <taxon>Thiotrichales</taxon>
        <taxon>Thiotrichaceae</taxon>
        <taxon>Venteria</taxon>
    </lineage>
</organism>
<evidence type="ECO:0000256" key="10">
    <source>
        <dbReference type="ARBA" id="ARBA00029409"/>
    </source>
</evidence>
<dbReference type="UniPathway" id="UPA00077">
    <property type="reaction ID" value="UER00155"/>
</dbReference>
<dbReference type="AlphaFoldDB" id="A0A1H6FC01"/>
<sequence>MITTYIGLGSNLNDPVQQLNTAIKHLQQLKHCKFITCSPFYCSTALLAVDNQQAQPDYLNAVVVLETTLSAEDLLLCLQAIEQQQGRQRNGLRWSARTLDLDILLYGETTIDMPHLQVPHPELTQRNFVIYPLYDVAPDLCLPDGAALQYLRQHCETQGIQAY</sequence>
<dbReference type="EMBL" id="FMSV02000511">
    <property type="protein sequence ID" value="SEH06921.1"/>
    <property type="molecule type" value="Genomic_DNA"/>
</dbReference>
<dbReference type="GO" id="GO:0016301">
    <property type="term" value="F:kinase activity"/>
    <property type="evidence" value="ECO:0007669"/>
    <property type="project" value="UniProtKB-KW"/>
</dbReference>
<dbReference type="RefSeq" id="WP_103920638.1">
    <property type="nucleotide sequence ID" value="NZ_FMSV02000511.1"/>
</dbReference>
<dbReference type="SUPFAM" id="SSF55083">
    <property type="entry name" value="6-hydroxymethyl-7,8-dihydropterin pyrophosphokinase, HPPK"/>
    <property type="match status" value="1"/>
</dbReference>
<reference evidence="14 15" key="1">
    <citation type="submission" date="2016-10" db="EMBL/GenBank/DDBJ databases">
        <authorList>
            <person name="de Groot N.N."/>
        </authorList>
    </citation>
    <scope>NUCLEOTIDE SEQUENCE [LARGE SCALE GENOMIC DNA]</scope>
    <source>
        <strain evidence="14">MBHS1</strain>
    </source>
</reference>
<dbReference type="NCBIfam" id="TIGR01498">
    <property type="entry name" value="folK"/>
    <property type="match status" value="1"/>
</dbReference>
<keyword evidence="15" id="KW-1185">Reference proteome</keyword>
<evidence type="ECO:0000256" key="9">
    <source>
        <dbReference type="ARBA" id="ARBA00022909"/>
    </source>
</evidence>
<gene>
    <name evidence="14" type="primary">folK_2</name>
    <name evidence="14" type="ORF">MBHS_02787</name>
</gene>
<keyword evidence="6" id="KW-0547">Nucleotide-binding</keyword>
<evidence type="ECO:0000256" key="12">
    <source>
        <dbReference type="ARBA" id="ARBA00033413"/>
    </source>
</evidence>
<dbReference type="GO" id="GO:0046656">
    <property type="term" value="P:folic acid biosynthetic process"/>
    <property type="evidence" value="ECO:0007669"/>
    <property type="project" value="UniProtKB-KW"/>
</dbReference>
<keyword evidence="7 14" id="KW-0418">Kinase</keyword>
<proteinExistence type="inferred from homology"/>
<evidence type="ECO:0000256" key="4">
    <source>
        <dbReference type="ARBA" id="ARBA00016218"/>
    </source>
</evidence>
<evidence type="ECO:0000256" key="2">
    <source>
        <dbReference type="ARBA" id="ARBA00005810"/>
    </source>
</evidence>
<comment type="pathway">
    <text evidence="1">Cofactor biosynthesis; tetrahydrofolate biosynthesis; 2-amino-4-hydroxy-6-hydroxymethyl-7,8-dihydropteridine diphosphate from 7,8-dihydroneopterin triphosphate: step 4/4.</text>
</comment>
<comment type="similarity">
    <text evidence="2">Belongs to the HPPK family.</text>
</comment>
<dbReference type="PANTHER" id="PTHR43071:SF1">
    <property type="entry name" value="2-AMINO-4-HYDROXY-6-HYDROXYMETHYLDIHYDROPTERIDINE PYROPHOSPHOKINASE"/>
    <property type="match status" value="1"/>
</dbReference>
<evidence type="ECO:0000259" key="13">
    <source>
        <dbReference type="Pfam" id="PF01288"/>
    </source>
</evidence>
<dbReference type="Pfam" id="PF01288">
    <property type="entry name" value="HPPK"/>
    <property type="match status" value="1"/>
</dbReference>
<evidence type="ECO:0000256" key="3">
    <source>
        <dbReference type="ARBA" id="ARBA00013253"/>
    </source>
</evidence>
<dbReference type="GO" id="GO:0005524">
    <property type="term" value="F:ATP binding"/>
    <property type="evidence" value="ECO:0007669"/>
    <property type="project" value="UniProtKB-KW"/>
</dbReference>